<organism evidence="2">
    <name type="scientific">Blastocystis hominis</name>
    <dbReference type="NCBI Taxonomy" id="12968"/>
    <lineage>
        <taxon>Eukaryota</taxon>
        <taxon>Sar</taxon>
        <taxon>Stramenopiles</taxon>
        <taxon>Bigyra</taxon>
        <taxon>Opalozoa</taxon>
        <taxon>Opalinata</taxon>
        <taxon>Blastocystidae</taxon>
        <taxon>Blastocystis</taxon>
    </lineage>
</organism>
<feature type="transmembrane region" description="Helical" evidence="1">
    <location>
        <begin position="133"/>
        <end position="156"/>
    </location>
</feature>
<keyword evidence="3" id="KW-1185">Reference proteome</keyword>
<feature type="transmembrane region" description="Helical" evidence="1">
    <location>
        <begin position="74"/>
        <end position="96"/>
    </location>
</feature>
<evidence type="ECO:0000256" key="1">
    <source>
        <dbReference type="SAM" id="Phobius"/>
    </source>
</evidence>
<feature type="transmembrane region" description="Helical" evidence="1">
    <location>
        <begin position="102"/>
        <end position="121"/>
    </location>
</feature>
<keyword evidence="1" id="KW-1133">Transmembrane helix</keyword>
<accession>D8M854</accession>
<dbReference type="InParanoid" id="D8M854"/>
<keyword evidence="1" id="KW-0472">Membrane</keyword>
<sequence length="281" mass="32834">MKSEAEQLQSESSDELWFSVNFGSLSQSIHRFCLLLSYQNESGNHTFVEEFSFDFTAMPLFHSHHMNHLLRMKWIQPGMSAFLLVLFLGILLFCFPSSSYELLSWIPSSPRSFSLLSLFYYLRTIQYRLQRVLAFSILRYLFISFALSLCFGVYFVGRMDGVWFVAFAWGVFSFDSTDGFEYAFWTELLIWGAVECLGIAIPMLLFCMQSVYRTRYDMDKRRSRGTDCWSRWILCGIACTTFFIQLLLLQFNFPLHVCFLSANLVLFPLASILIPLVFFKK</sequence>
<protein>
    <submittedName>
        <fullName evidence="2">Uncharacterized protein</fullName>
    </submittedName>
</protein>
<dbReference type="AlphaFoldDB" id="D8M854"/>
<dbReference type="EMBL" id="FN668683">
    <property type="protein sequence ID" value="CBK24243.2"/>
    <property type="molecule type" value="Genomic_DNA"/>
</dbReference>
<dbReference type="Proteomes" id="UP000008312">
    <property type="component" value="Unassembled WGS sequence"/>
</dbReference>
<feature type="transmembrane region" description="Helical" evidence="1">
    <location>
        <begin position="254"/>
        <end position="279"/>
    </location>
</feature>
<keyword evidence="1" id="KW-0812">Transmembrane</keyword>
<proteinExistence type="predicted"/>
<feature type="transmembrane region" description="Helical" evidence="1">
    <location>
        <begin position="188"/>
        <end position="208"/>
    </location>
</feature>
<dbReference type="RefSeq" id="XP_012898291.1">
    <property type="nucleotide sequence ID" value="XM_013042837.1"/>
</dbReference>
<name>D8M854_BLAHO</name>
<reference evidence="2" key="1">
    <citation type="submission" date="2010-02" db="EMBL/GenBank/DDBJ databases">
        <title>Sequencing and annotation of the Blastocystis hominis genome.</title>
        <authorList>
            <person name="Wincker P."/>
        </authorList>
    </citation>
    <scope>NUCLEOTIDE SEQUENCE</scope>
    <source>
        <strain evidence="2">Singapore isolate B</strain>
    </source>
</reference>
<evidence type="ECO:0000313" key="2">
    <source>
        <dbReference type="EMBL" id="CBK24243.2"/>
    </source>
</evidence>
<gene>
    <name evidence="2" type="ORF">GSBLH_T00004002001</name>
</gene>
<dbReference type="GeneID" id="24921049"/>
<feature type="transmembrane region" description="Helical" evidence="1">
    <location>
        <begin position="229"/>
        <end position="248"/>
    </location>
</feature>
<evidence type="ECO:0000313" key="3">
    <source>
        <dbReference type="Proteomes" id="UP000008312"/>
    </source>
</evidence>